<organism evidence="3 4">
    <name type="scientific">Neomicrococcus aestuarii</name>
    <dbReference type="NCBI Taxonomy" id="556325"/>
    <lineage>
        <taxon>Bacteria</taxon>
        <taxon>Bacillati</taxon>
        <taxon>Actinomycetota</taxon>
        <taxon>Actinomycetes</taxon>
        <taxon>Micrococcales</taxon>
        <taxon>Micrococcaceae</taxon>
        <taxon>Neomicrococcus</taxon>
    </lineage>
</organism>
<dbReference type="Proteomes" id="UP000183530">
    <property type="component" value="Chromosome"/>
</dbReference>
<protein>
    <recommendedName>
        <fullName evidence="2">Phosphoribosyltransferase domain-containing protein</fullName>
    </recommendedName>
</protein>
<dbReference type="InterPro" id="IPR029057">
    <property type="entry name" value="PRTase-like"/>
</dbReference>
<keyword evidence="4" id="KW-1185">Reference proteome</keyword>
<dbReference type="STRING" id="556325.BHE16_00270"/>
<dbReference type="EMBL" id="CP018135">
    <property type="protein sequence ID" value="APF41603.1"/>
    <property type="molecule type" value="Genomic_DNA"/>
</dbReference>
<name>A0A1L2ZQ89_9MICC</name>
<dbReference type="SUPFAM" id="SSF53271">
    <property type="entry name" value="PRTase-like"/>
    <property type="match status" value="1"/>
</dbReference>
<dbReference type="Pfam" id="PF00156">
    <property type="entry name" value="Pribosyltran"/>
    <property type="match status" value="1"/>
</dbReference>
<proteinExistence type="inferred from homology"/>
<dbReference type="KEGG" id="nae:BHE16_00270"/>
<feature type="domain" description="Phosphoribosyltransferase" evidence="2">
    <location>
        <begin position="140"/>
        <end position="244"/>
    </location>
</feature>
<accession>A0A1L2ZQ89</accession>
<dbReference type="InterPro" id="IPR051910">
    <property type="entry name" value="ComF/GntX_DNA_util-trans"/>
</dbReference>
<dbReference type="PANTHER" id="PTHR47505">
    <property type="entry name" value="DNA UTILIZATION PROTEIN YHGH"/>
    <property type="match status" value="1"/>
</dbReference>
<gene>
    <name evidence="3" type="ORF">BHE16_00270</name>
</gene>
<evidence type="ECO:0000313" key="3">
    <source>
        <dbReference type="EMBL" id="APF41603.1"/>
    </source>
</evidence>
<dbReference type="PANTHER" id="PTHR47505:SF1">
    <property type="entry name" value="DNA UTILIZATION PROTEIN YHGH"/>
    <property type="match status" value="1"/>
</dbReference>
<evidence type="ECO:0000259" key="2">
    <source>
        <dbReference type="Pfam" id="PF00156"/>
    </source>
</evidence>
<dbReference type="InterPro" id="IPR000836">
    <property type="entry name" value="PRTase_dom"/>
</dbReference>
<evidence type="ECO:0000313" key="4">
    <source>
        <dbReference type="Proteomes" id="UP000183530"/>
    </source>
</evidence>
<dbReference type="Gene3D" id="3.40.50.2020">
    <property type="match status" value="1"/>
</dbReference>
<comment type="similarity">
    <text evidence="1">Belongs to the ComF/GntX family.</text>
</comment>
<dbReference type="CDD" id="cd06223">
    <property type="entry name" value="PRTases_typeI"/>
    <property type="match status" value="1"/>
</dbReference>
<dbReference type="AlphaFoldDB" id="A0A1L2ZQ89"/>
<evidence type="ECO:0000256" key="1">
    <source>
        <dbReference type="ARBA" id="ARBA00008007"/>
    </source>
</evidence>
<sequence>MDRARRWGWLQHLLRAIVDLTWVFLPSDCVACGAHDAILCRGCTGELHRSTAHPFRAEEAAEALPLDLETFSVLPVWAAGLYKGHVSASILAFKNHERYSLRKELGRVLARCLREAIEGVGLEPGERLLIVPVPASVASVRKRGYRPVNVLLDVAMQNFRSSEQVEVAQLLRVSSSRTSAHQGAGARDRRSRRGTMTVVLASPPNCKVLIVDDVLTTGSTVARAHQALAGAGYDVRGAAVLAATQSPR</sequence>
<reference evidence="3 4" key="1">
    <citation type="submission" date="2016-11" db="EMBL/GenBank/DDBJ databases">
        <title>Genome sequencing of Zhihengliuella aestuarii B18 antagonistic to Plasmodiophora brassicae.</title>
        <authorList>
            <person name="Luo Y."/>
        </authorList>
    </citation>
    <scope>NUCLEOTIDE SEQUENCE [LARGE SCALE GENOMIC DNA]</scope>
    <source>
        <strain evidence="3 4">B18</strain>
    </source>
</reference>